<dbReference type="PROSITE" id="PS51257">
    <property type="entry name" value="PROKAR_LIPOPROTEIN"/>
    <property type="match status" value="1"/>
</dbReference>
<dbReference type="SUPFAM" id="SSF49373">
    <property type="entry name" value="Invasin/intimin cell-adhesion fragments"/>
    <property type="match status" value="1"/>
</dbReference>
<dbReference type="InterPro" id="IPR008964">
    <property type="entry name" value="Invasin/intimin_cell_adhesion"/>
</dbReference>
<dbReference type="Gene3D" id="2.60.40.1080">
    <property type="match status" value="1"/>
</dbReference>
<name>A0AA37Q5X8_9BACT</name>
<organism evidence="2 3">
    <name type="scientific">Roseisolibacter agri</name>
    <dbReference type="NCBI Taxonomy" id="2014610"/>
    <lineage>
        <taxon>Bacteria</taxon>
        <taxon>Pseudomonadati</taxon>
        <taxon>Gemmatimonadota</taxon>
        <taxon>Gemmatimonadia</taxon>
        <taxon>Gemmatimonadales</taxon>
        <taxon>Gemmatimonadaceae</taxon>
        <taxon>Roseisolibacter</taxon>
    </lineage>
</organism>
<sequence>MIPRVPSPLMLRPSLRPLILVLVTLAACAPDDVVAPAGPEPTTVGLTAASAASLASIGDTALVRPRVLDQHGQPLDGAKLRWSLSRGDVVAQDAEGVFRAIGNGRVTIVAALDVGPTGVRPAGYWADRLADSVVVEVRQRAARLTLAPVDTAFGTLGAARQLRVEVTDARGHAMLDGPPALTWRSADARVVDVDGSGVVRSQGEGSARVTVQADALVGAATFTVRPRLPHTSCMVFAQRRQTRQACVTLDFVVREPAR</sequence>
<protein>
    <recommendedName>
        <fullName evidence="4">Bacterial Ig-like domain (Group 2)</fullName>
    </recommendedName>
</protein>
<evidence type="ECO:0008006" key="4">
    <source>
        <dbReference type="Google" id="ProtNLM"/>
    </source>
</evidence>
<keyword evidence="3" id="KW-1185">Reference proteome</keyword>
<dbReference type="Proteomes" id="UP001161325">
    <property type="component" value="Unassembled WGS sequence"/>
</dbReference>
<feature type="signal peptide" evidence="1">
    <location>
        <begin position="1"/>
        <end position="29"/>
    </location>
</feature>
<comment type="caution">
    <text evidence="2">The sequence shown here is derived from an EMBL/GenBank/DDBJ whole genome shotgun (WGS) entry which is preliminary data.</text>
</comment>
<feature type="chain" id="PRO_5041457923" description="Bacterial Ig-like domain (Group 2)" evidence="1">
    <location>
        <begin position="30"/>
        <end position="258"/>
    </location>
</feature>
<keyword evidence="1" id="KW-0732">Signal</keyword>
<evidence type="ECO:0000256" key="1">
    <source>
        <dbReference type="SAM" id="SignalP"/>
    </source>
</evidence>
<reference evidence="2" key="1">
    <citation type="submission" date="2022-08" db="EMBL/GenBank/DDBJ databases">
        <title>Draft genome sequencing of Roseisolibacter agri AW1220.</title>
        <authorList>
            <person name="Tobiishi Y."/>
            <person name="Tonouchi A."/>
        </authorList>
    </citation>
    <scope>NUCLEOTIDE SEQUENCE</scope>
    <source>
        <strain evidence="2">AW1220</strain>
    </source>
</reference>
<proteinExistence type="predicted"/>
<dbReference type="AlphaFoldDB" id="A0AA37Q5X8"/>
<dbReference type="EMBL" id="BRXS01000005">
    <property type="protein sequence ID" value="GLC26919.1"/>
    <property type="molecule type" value="Genomic_DNA"/>
</dbReference>
<evidence type="ECO:0000313" key="2">
    <source>
        <dbReference type="EMBL" id="GLC26919.1"/>
    </source>
</evidence>
<evidence type="ECO:0000313" key="3">
    <source>
        <dbReference type="Proteomes" id="UP001161325"/>
    </source>
</evidence>
<gene>
    <name evidence="2" type="ORF">rosag_34320</name>
</gene>
<accession>A0AA37Q5X8</accession>